<dbReference type="Gene3D" id="3.10.20.90">
    <property type="entry name" value="Phosphatidylinositol 3-kinase Catalytic Subunit, Chain A, domain 1"/>
    <property type="match status" value="1"/>
</dbReference>
<feature type="region of interest" description="Disordered" evidence="10">
    <location>
        <begin position="1622"/>
        <end position="1647"/>
    </location>
</feature>
<evidence type="ECO:0000256" key="4">
    <source>
        <dbReference type="ARBA" id="ARBA00022723"/>
    </source>
</evidence>
<dbReference type="InterPro" id="IPR036875">
    <property type="entry name" value="Znf_CCHC_sf"/>
</dbReference>
<dbReference type="PROSITE" id="PS51282">
    <property type="entry name" value="DWNN"/>
    <property type="match status" value="1"/>
</dbReference>
<comment type="similarity">
    <text evidence="9">Belongs to the SEC8 family.</text>
</comment>
<reference evidence="14 15" key="1">
    <citation type="submission" date="2017-10" db="EMBL/GenBank/DDBJ databases">
        <title>A novel species of cold-tolerant Malassezia isolated from bats.</title>
        <authorList>
            <person name="Lorch J.M."/>
            <person name="Palmer J.M."/>
            <person name="Vanderwolf K.J."/>
            <person name="Schmidt K.Z."/>
            <person name="Verant M.L."/>
            <person name="Weller T.J."/>
            <person name="Blehert D.S."/>
        </authorList>
    </citation>
    <scope>NUCLEOTIDE SEQUENCE [LARGE SCALE GENOMIC DNA]</scope>
    <source>
        <strain evidence="14 15">NWHC:44797-103</strain>
    </source>
</reference>
<dbReference type="GO" id="GO:0008270">
    <property type="term" value="F:zinc ion binding"/>
    <property type="evidence" value="ECO:0007669"/>
    <property type="project" value="UniProtKB-KW"/>
</dbReference>
<dbReference type="GO" id="GO:0006893">
    <property type="term" value="P:Golgi to plasma membrane transport"/>
    <property type="evidence" value="ECO:0007669"/>
    <property type="project" value="TreeGrafter"/>
</dbReference>
<feature type="domain" description="CCHC-type" evidence="12">
    <location>
        <begin position="211"/>
        <end position="225"/>
    </location>
</feature>
<dbReference type="Gene3D" id="3.30.40.10">
    <property type="entry name" value="Zinc/RING finger domain, C3HC4 (zinc finger)"/>
    <property type="match status" value="1"/>
</dbReference>
<evidence type="ECO:0000256" key="1">
    <source>
        <dbReference type="ARBA" id="ARBA00022448"/>
    </source>
</evidence>
<dbReference type="SUPFAM" id="SSF57756">
    <property type="entry name" value="Retrovirus zinc finger-like domains"/>
    <property type="match status" value="1"/>
</dbReference>
<keyword evidence="15" id="KW-1185">Reference proteome</keyword>
<keyword evidence="5 8" id="KW-0863">Zinc-finger</keyword>
<dbReference type="SMART" id="SM00343">
    <property type="entry name" value="ZnF_C2HC"/>
    <property type="match status" value="1"/>
</dbReference>
<evidence type="ECO:0000259" key="11">
    <source>
        <dbReference type="PROSITE" id="PS50089"/>
    </source>
</evidence>
<dbReference type="CDD" id="cd16620">
    <property type="entry name" value="vRING-HC-C4C4_RBBP6"/>
    <property type="match status" value="1"/>
</dbReference>
<evidence type="ECO:0000256" key="8">
    <source>
        <dbReference type="PROSITE-ProRule" id="PRU00047"/>
    </source>
</evidence>
<dbReference type="InterPro" id="IPR013083">
    <property type="entry name" value="Znf_RING/FYVE/PHD"/>
</dbReference>
<dbReference type="Pfam" id="PF08783">
    <property type="entry name" value="DWNN"/>
    <property type="match status" value="1"/>
</dbReference>
<feature type="compositionally biased region" description="Polar residues" evidence="10">
    <location>
        <begin position="420"/>
        <end position="436"/>
    </location>
</feature>
<dbReference type="EMBL" id="KZ454990">
    <property type="protein sequence ID" value="PKI84116.1"/>
    <property type="molecule type" value="Genomic_DNA"/>
</dbReference>
<evidence type="ECO:0000259" key="13">
    <source>
        <dbReference type="PROSITE" id="PS51282"/>
    </source>
</evidence>
<keyword evidence="1 9" id="KW-0813">Transport</keyword>
<dbReference type="STRING" id="2020962.A0A2N1JC51"/>
<evidence type="ECO:0000313" key="15">
    <source>
        <dbReference type="Proteomes" id="UP000232875"/>
    </source>
</evidence>
<dbReference type="GO" id="GO:0090522">
    <property type="term" value="P:vesicle tethering involved in exocytosis"/>
    <property type="evidence" value="ECO:0007669"/>
    <property type="project" value="UniProtKB-UniRule"/>
</dbReference>
<gene>
    <name evidence="14" type="ORF">MVES_001981</name>
</gene>
<dbReference type="GO" id="GO:0003676">
    <property type="term" value="F:nucleic acid binding"/>
    <property type="evidence" value="ECO:0007669"/>
    <property type="project" value="InterPro"/>
</dbReference>
<dbReference type="Gene3D" id="4.10.60.10">
    <property type="entry name" value="Zinc finger, CCHC-type"/>
    <property type="match status" value="1"/>
</dbReference>
<dbReference type="InterPro" id="IPR039682">
    <property type="entry name" value="Sec8/EXOC4"/>
</dbReference>
<keyword evidence="7 9" id="KW-0653">Protein transport</keyword>
<dbReference type="Proteomes" id="UP000232875">
    <property type="component" value="Unassembled WGS sequence"/>
</dbReference>
<keyword evidence="6" id="KW-0862">Zinc</keyword>
<dbReference type="OrthoDB" id="272977at2759"/>
<evidence type="ECO:0000256" key="3">
    <source>
        <dbReference type="ARBA" id="ARBA00022664"/>
    </source>
</evidence>
<feature type="region of interest" description="Disordered" evidence="10">
    <location>
        <begin position="491"/>
        <end position="553"/>
    </location>
</feature>
<dbReference type="PANTHER" id="PTHR14146:SF0">
    <property type="entry name" value="EXOCYST COMPLEX COMPONENT 4"/>
    <property type="match status" value="1"/>
</dbReference>
<dbReference type="GO" id="GO:0006612">
    <property type="term" value="P:protein targeting to membrane"/>
    <property type="evidence" value="ECO:0007669"/>
    <property type="project" value="UniProtKB-UniRule"/>
</dbReference>
<dbReference type="InterPro" id="IPR001841">
    <property type="entry name" value="Znf_RING"/>
</dbReference>
<keyword evidence="2 9" id="KW-0268">Exocytosis</keyword>
<dbReference type="PROSITE" id="PS50089">
    <property type="entry name" value="ZF_RING_2"/>
    <property type="match status" value="1"/>
</dbReference>
<keyword evidence="4" id="KW-0479">Metal-binding</keyword>
<evidence type="ECO:0000256" key="7">
    <source>
        <dbReference type="ARBA" id="ARBA00022927"/>
    </source>
</evidence>
<feature type="compositionally biased region" description="Polar residues" evidence="10">
    <location>
        <begin position="1638"/>
        <end position="1647"/>
    </location>
</feature>
<comment type="function">
    <text evidence="9">Component of the exocyst complex involved in the docking of exocytic vesicles with fusion sites on the plasma membrane.</text>
</comment>
<feature type="domain" description="DWNN" evidence="13">
    <location>
        <begin position="6"/>
        <end position="79"/>
    </location>
</feature>
<keyword evidence="3" id="KW-0507">mRNA processing</keyword>
<dbReference type="InterPro" id="IPR014891">
    <property type="entry name" value="DWNN_domain"/>
</dbReference>
<dbReference type="InterPro" id="IPR048630">
    <property type="entry name" value="Sec8_M"/>
</dbReference>
<protein>
    <recommendedName>
        <fullName evidence="9">Exocyst complex component Sec8</fullName>
    </recommendedName>
</protein>
<dbReference type="InterPro" id="IPR025829">
    <property type="entry name" value="Zn_knuckle_CX2CX3GHX4C"/>
</dbReference>
<dbReference type="GO" id="GO:0006904">
    <property type="term" value="P:vesicle docking involved in exocytosis"/>
    <property type="evidence" value="ECO:0007669"/>
    <property type="project" value="InterPro"/>
</dbReference>
<organism evidence="14 15">
    <name type="scientific">Malassezia vespertilionis</name>
    <dbReference type="NCBI Taxonomy" id="2020962"/>
    <lineage>
        <taxon>Eukaryota</taxon>
        <taxon>Fungi</taxon>
        <taxon>Dikarya</taxon>
        <taxon>Basidiomycota</taxon>
        <taxon>Ustilaginomycotina</taxon>
        <taxon>Malasseziomycetes</taxon>
        <taxon>Malasseziales</taxon>
        <taxon>Malasseziaceae</taxon>
        <taxon>Malassezia</taxon>
    </lineage>
</organism>
<dbReference type="InterPro" id="IPR001878">
    <property type="entry name" value="Znf_CCHC"/>
</dbReference>
<dbReference type="GO" id="GO:0015031">
    <property type="term" value="P:protein transport"/>
    <property type="evidence" value="ECO:0007669"/>
    <property type="project" value="UniProtKB-KW"/>
</dbReference>
<evidence type="ECO:0000256" key="9">
    <source>
        <dbReference type="RuleBase" id="RU367079"/>
    </source>
</evidence>
<evidence type="ECO:0000256" key="10">
    <source>
        <dbReference type="SAM" id="MobiDB-lite"/>
    </source>
</evidence>
<name>A0A2N1JC51_9BASI</name>
<dbReference type="SUPFAM" id="SSF57850">
    <property type="entry name" value="RING/U-box"/>
    <property type="match status" value="1"/>
</dbReference>
<evidence type="ECO:0000313" key="14">
    <source>
        <dbReference type="EMBL" id="PKI84116.1"/>
    </source>
</evidence>
<feature type="domain" description="RING-type" evidence="11">
    <location>
        <begin position="308"/>
        <end position="348"/>
    </location>
</feature>
<sequence length="1666" mass="186092">MATSAVYYKFRSQKEPQRITFDGTGISVWELKREIILQNKMGEGSGFDLAVYDADTDEEYKDDNYSISRSSHVTVRRLPPSKPGRGTAQMYVSDLHTPAAAAPEPASSSANSSGNALYRGPMTKRFDVHDQNVPQQVAVPAEGNASGTEAARIAAMFQATTEQWDETQERMAHAKYRERSGAPRRAPPARQGGDYAPPAVERPPPPAGYICYRCGQKGHWIQECPTNDNQDYNNRPRFKRTTGIPKSMLKTVEQSSAEQMTGVMVTPDGSYVVATPDSSSWDRSRARSRPLSKTDLYQSAPSDPALACPLCSKLKRDAVKSLCCDTSFCEECVQTYLFEHDFTCPECEKHIPDLETLKIDDVKRKQVREYIDKTIERSEQAFEQGEGADEEAAQLATEAAADALPSAEKAEEKPVEQIAEVSSTLDKAPTSTSEGANEQAPDASGFNPQFVQQLAMMLQNPNLPPPMRMQMQMQLQFQQMLFFQMFSSKRSTNTPTQYLNSPQHTSVRNVPSVETTPTPMLVSSRVSPQPPLQAATPTPKERRNPSSIQDRPVGSLTYERQPAALGAALSALSFASRKRQTERILRGGTRQLETNTIMTPAPGLEPAKYVNASDEPAFRDLNAVLRKLKAEWGFLLGERFNPVQLALTLLPGAPLRARQSEFSGLNSLIETTLQGTLDDHYESFATAITLNYGVANSLGDAQTNITSARQKLRSARDTLGARRADLVQMWQRIQSIKEAMRVLGLIEQLRSVPDELESLMSAKNFLDATQLLMRSLRLIQREDLSEVGATADLRAYLRSQEHSLLEILIEELHNHLYLKSYYCDARWKSYTPGQETLPDPMFGTEYTLGADVGATRPIKLARFLSFLRGKIVHHQPENDTLLDRPCDAEAEDAPETIGLESSQSPENDSFLYIETLLQSLARLGKIGYALEIIAQRLPLEIHQLVDTTIDEVDLRHDPHRHTMRSTAAAESALFSAALTTSFLEDGSSRKSFSLLSAAQLSEARGGRFSQPEHSALQRDMETMRDFFWTLFSKLDAVLQSYRVIQEVASLIFSQAGLKGVAAAERVDTELGIPAFAHVWQTIEHEVSALLRDYLSEDSQDVKNAAQFAPPVNAVLRAQRYERDRTQSIFRIADARKLSKEVHSMEQTVDAALQRFVPGLMTQDAQPSVATDAPRYEDESSTGHRLLVRPLTFTASVLFQPTLSFIQRVQLILPRDADKTSHDFGGFLRIFVQDLFLPMLEEKVHAITAKASSAPEAFTPEPMRKTHTVRPVVRSATQIVALVDSLYTMLQAAPLHRASYSRLILLTFVEYYAQCNARFKKLVSKDMDAEHTSGPYMTAAIWAQKSDLYTSLDELIQLDPADLRALELKTHQVVLEREYAQGQPICRADLITSRKRHAALANLQYSIYWLLAHISQLRVTDADDVRANVDNKQLALPLHADLIARSEEIPKQFLLLSRVVLMTLREELHLKTLHYLHLAVTEGTYVVDGLSHEPDSHVVALNTELSACNEVYKETLLPEHQAFLFDGLDKLMDAMMVSAVTSTGAVNHHGVIKMIRNILSLQQNLKNILAVPQTVDLERSKRLWEMVSREPEQWVAALHRTGPTHSFDEYRAALDLCLGLARSPDQGQPGKPMTRLPNAGTTAEPETTQQRYNEYLIELHEVAGVPM</sequence>
<dbReference type="Pfam" id="PF20652">
    <property type="entry name" value="Sec8_C"/>
    <property type="match status" value="1"/>
</dbReference>
<dbReference type="InterPro" id="IPR007191">
    <property type="entry name" value="Sec8_exocyst_N"/>
</dbReference>
<dbReference type="GO" id="GO:0006397">
    <property type="term" value="P:mRNA processing"/>
    <property type="evidence" value="ECO:0007669"/>
    <property type="project" value="UniProtKB-KW"/>
</dbReference>
<evidence type="ECO:0000256" key="2">
    <source>
        <dbReference type="ARBA" id="ARBA00022483"/>
    </source>
</evidence>
<accession>A0A2N1JC51</accession>
<dbReference type="PROSITE" id="PS50158">
    <property type="entry name" value="ZF_CCHC"/>
    <property type="match status" value="1"/>
</dbReference>
<feature type="region of interest" description="Disordered" evidence="10">
    <location>
        <begin position="175"/>
        <end position="202"/>
    </location>
</feature>
<evidence type="ECO:0000256" key="6">
    <source>
        <dbReference type="ARBA" id="ARBA00022833"/>
    </source>
</evidence>
<evidence type="ECO:0000259" key="12">
    <source>
        <dbReference type="PROSITE" id="PS50158"/>
    </source>
</evidence>
<feature type="compositionally biased region" description="Polar residues" evidence="10">
    <location>
        <begin position="491"/>
        <end position="518"/>
    </location>
</feature>
<evidence type="ECO:0000256" key="5">
    <source>
        <dbReference type="ARBA" id="ARBA00022771"/>
    </source>
</evidence>
<feature type="region of interest" description="Disordered" evidence="10">
    <location>
        <begin position="399"/>
        <end position="445"/>
    </location>
</feature>
<dbReference type="Pfam" id="PF13696">
    <property type="entry name" value="zf-CCHC_2"/>
    <property type="match status" value="1"/>
</dbReference>
<dbReference type="GO" id="GO:0000145">
    <property type="term" value="C:exocyst"/>
    <property type="evidence" value="ECO:0007669"/>
    <property type="project" value="UniProtKB-UniRule"/>
</dbReference>
<proteinExistence type="inferred from homology"/>
<dbReference type="Pfam" id="PF04048">
    <property type="entry name" value="Sec8_N"/>
    <property type="match status" value="1"/>
</dbReference>
<dbReference type="SMART" id="SM01180">
    <property type="entry name" value="DWNN"/>
    <property type="match status" value="1"/>
</dbReference>
<dbReference type="PANTHER" id="PTHR14146">
    <property type="entry name" value="EXOCYST COMPLEX COMPONENT 4"/>
    <property type="match status" value="1"/>
</dbReference>